<evidence type="ECO:0000313" key="13">
    <source>
        <dbReference type="Proteomes" id="UP001329430"/>
    </source>
</evidence>
<feature type="domain" description="ABC transmembrane type-1" evidence="11">
    <location>
        <begin position="696"/>
        <end position="991"/>
    </location>
</feature>
<dbReference type="EMBL" id="JAVRBK010000003">
    <property type="protein sequence ID" value="KAK5646545.1"/>
    <property type="molecule type" value="Genomic_DNA"/>
</dbReference>
<dbReference type="SUPFAM" id="SSF52540">
    <property type="entry name" value="P-loop containing nucleoside triphosphate hydrolases"/>
    <property type="match status" value="2"/>
</dbReference>
<dbReference type="Pfam" id="PF00664">
    <property type="entry name" value="ABC_membrane"/>
    <property type="match status" value="2"/>
</dbReference>
<keyword evidence="7 9" id="KW-1133">Transmembrane helix</keyword>
<dbReference type="Pfam" id="PF00005">
    <property type="entry name" value="ABC_tran"/>
    <property type="match status" value="2"/>
</dbReference>
<dbReference type="Gene3D" id="1.20.1560.10">
    <property type="entry name" value="ABC transporter type 1, transmembrane domain"/>
    <property type="match status" value="2"/>
</dbReference>
<evidence type="ECO:0000256" key="2">
    <source>
        <dbReference type="ARBA" id="ARBA00022448"/>
    </source>
</evidence>
<name>A0AAN7VE03_9COLE</name>
<reference evidence="12 13" key="1">
    <citation type="journal article" date="2024" name="Insects">
        <title>An Improved Chromosome-Level Genome Assembly of the Firefly Pyrocoelia pectoralis.</title>
        <authorList>
            <person name="Fu X."/>
            <person name="Meyer-Rochow V.B."/>
            <person name="Ballantyne L."/>
            <person name="Zhu X."/>
        </authorList>
    </citation>
    <scope>NUCLEOTIDE SEQUENCE [LARGE SCALE GENOMIC DNA]</scope>
    <source>
        <strain evidence="12">XCY_ONT2</strain>
    </source>
</reference>
<keyword evidence="3 9" id="KW-0812">Transmembrane</keyword>
<protein>
    <recommendedName>
        <fullName evidence="14">Multidrug resistance-associated protein lethal(2)03659</fullName>
    </recommendedName>
</protein>
<dbReference type="SUPFAM" id="SSF90123">
    <property type="entry name" value="ABC transporter transmembrane region"/>
    <property type="match status" value="2"/>
</dbReference>
<dbReference type="Gene3D" id="3.40.50.300">
    <property type="entry name" value="P-loop containing nucleotide triphosphate hydrolases"/>
    <property type="match status" value="2"/>
</dbReference>
<feature type="domain" description="ABC transporter" evidence="10">
    <location>
        <begin position="407"/>
        <end position="627"/>
    </location>
</feature>
<dbReference type="CDD" id="cd03250">
    <property type="entry name" value="ABCC_MRP_domain1"/>
    <property type="match status" value="1"/>
</dbReference>
<dbReference type="GO" id="GO:0005524">
    <property type="term" value="F:ATP binding"/>
    <property type="evidence" value="ECO:0007669"/>
    <property type="project" value="UniProtKB-KW"/>
</dbReference>
<feature type="transmembrane region" description="Helical" evidence="9">
    <location>
        <begin position="682"/>
        <end position="705"/>
    </location>
</feature>
<feature type="transmembrane region" description="Helical" evidence="9">
    <location>
        <begin position="201"/>
        <end position="225"/>
    </location>
</feature>
<feature type="transmembrane region" description="Helical" evidence="9">
    <location>
        <begin position="849"/>
        <end position="868"/>
    </location>
</feature>
<evidence type="ECO:0000256" key="3">
    <source>
        <dbReference type="ARBA" id="ARBA00022692"/>
    </source>
</evidence>
<dbReference type="CDD" id="cd03244">
    <property type="entry name" value="ABCC_MRP_domain2"/>
    <property type="match status" value="1"/>
</dbReference>
<dbReference type="CDD" id="cd18579">
    <property type="entry name" value="ABC_6TM_ABCC_D1"/>
    <property type="match status" value="1"/>
</dbReference>
<evidence type="ECO:0000259" key="11">
    <source>
        <dbReference type="PROSITE" id="PS50929"/>
    </source>
</evidence>
<evidence type="ECO:0000259" key="10">
    <source>
        <dbReference type="PROSITE" id="PS50893"/>
    </source>
</evidence>
<feature type="transmembrane region" description="Helical" evidence="9">
    <location>
        <begin position="308"/>
        <end position="336"/>
    </location>
</feature>
<feature type="domain" description="ABC transmembrane type-1" evidence="11">
    <location>
        <begin position="91"/>
        <end position="373"/>
    </location>
</feature>
<dbReference type="InterPro" id="IPR027417">
    <property type="entry name" value="P-loop_NTPase"/>
</dbReference>
<evidence type="ECO:0000256" key="8">
    <source>
        <dbReference type="ARBA" id="ARBA00023136"/>
    </source>
</evidence>
<dbReference type="Proteomes" id="UP001329430">
    <property type="component" value="Chromosome 3"/>
</dbReference>
<proteinExistence type="predicted"/>
<comment type="caution">
    <text evidence="12">The sequence shown here is derived from an EMBL/GenBank/DDBJ whole genome shotgun (WGS) entry which is preliminary data.</text>
</comment>
<feature type="transmembrane region" description="Helical" evidence="9">
    <location>
        <begin position="934"/>
        <end position="956"/>
    </location>
</feature>
<evidence type="ECO:0000256" key="9">
    <source>
        <dbReference type="SAM" id="Phobius"/>
    </source>
</evidence>
<evidence type="ECO:0000256" key="7">
    <source>
        <dbReference type="ARBA" id="ARBA00022989"/>
    </source>
</evidence>
<feature type="transmembrane region" description="Helical" evidence="9">
    <location>
        <begin position="348"/>
        <end position="370"/>
    </location>
</feature>
<evidence type="ECO:0008006" key="14">
    <source>
        <dbReference type="Google" id="ProtNLM"/>
    </source>
</evidence>
<evidence type="ECO:0000256" key="6">
    <source>
        <dbReference type="ARBA" id="ARBA00022840"/>
    </source>
</evidence>
<keyword evidence="2" id="KW-0813">Transport</keyword>
<dbReference type="CDD" id="cd18580">
    <property type="entry name" value="ABC_6TM_ABCC_D2"/>
    <property type="match status" value="1"/>
</dbReference>
<organism evidence="12 13">
    <name type="scientific">Pyrocoelia pectoralis</name>
    <dbReference type="NCBI Taxonomy" id="417401"/>
    <lineage>
        <taxon>Eukaryota</taxon>
        <taxon>Metazoa</taxon>
        <taxon>Ecdysozoa</taxon>
        <taxon>Arthropoda</taxon>
        <taxon>Hexapoda</taxon>
        <taxon>Insecta</taxon>
        <taxon>Pterygota</taxon>
        <taxon>Neoptera</taxon>
        <taxon>Endopterygota</taxon>
        <taxon>Coleoptera</taxon>
        <taxon>Polyphaga</taxon>
        <taxon>Elateriformia</taxon>
        <taxon>Elateroidea</taxon>
        <taxon>Lampyridae</taxon>
        <taxon>Lampyrinae</taxon>
        <taxon>Pyrocoelia</taxon>
    </lineage>
</organism>
<dbReference type="FunFam" id="1.20.1560.10:FF:000014">
    <property type="entry name" value="Multidrug resistance-associated protein member 4"/>
    <property type="match status" value="1"/>
</dbReference>
<evidence type="ECO:0000256" key="5">
    <source>
        <dbReference type="ARBA" id="ARBA00022741"/>
    </source>
</evidence>
<sequence>MNCKVERSRETNPRENANLLSLLTFSFTFPIFRKGLKRTLQIRDVYKVTTECQSDLLVNNLETKWEEEKRKINPKLVFCFFKIFGVTYLCLGIMMLLVNTVYMATFPLLIGKIVKSFGPNSFENRDPLVLRYSLALSLCALLVTVGFHWYMFGIEQLFIRTQVAFNALIYRKCLKLSMTSSSAEAVSGRAITLLTKDVNGLYLSIHFFPQLWIGSIQIIVLTWIMYAHIGISAVIAMVFLILYTPLQVYLGKWTARYRLKTAAKTDERVKITQEMLTAIRIIKMYTWERFFSKTVNKLRKREIKDLRILFYIKAIALCFGLLSSRVAFYICVMTYIALGNHITAEKAFVVTGCFGALRSVLTTFMPLGIAQMAELKASLYRITSFLMLDEVPGTANREYNEVKDPKISMKDVTTKTDNGIIVLDKINVCVSKGLTLVMGPTGTGKSTLLKLLLGDIQNVEGEVEIFGKVSYASQEPWLFPATVRQNIIFAEEFDEKRYRRVVEVCALEPDLEAFVDGDQTYVTDRGLNLSRGQKARINLARAIYKKADIYLLDDCLSSVDSRVGQHIFHECIKDFLKNSVCMLVTHTSLTLDDTDNVLILSNGNLKFHGDFSSFRRCNSDELKSVFRYDKLDERQIFSKKETEANDVSNVDESSSLLKKSKGEAPNLYEENNRVGKVDKAVYYAYFVSGGGLKMFLIVVFFAIIAQATSSWSDYFVSFWVDMEQELSGFRLNQTTNSTEYKKLEESHDNVMRLYSFVILGTAVFTVFRAFTFYTFSSKASTNIHNSVVGRILNTGMTFFDNNLSGSVLNRFSRDLGIIDEHMPNILFECGRAILQVFAVLFVVSSVNLYFIIPSAIFTAILYFARRLYMPTGRSLRRLEGSTRSPVIGHINATLEGLTTIRASQAQDILRKEFDKHQDLYSSVLYMNIATTRAFGFYLDITCCIYITVITLLFLFFKTETLAGKVGLAITQSYSLTGILQWGIRQWSELENQMTSTERVLEYKNLDLEDKSGNKIENWPDHGVIEYRNVNLRYSVGNERVLKDLSFHIKSKEKIGIVGRTGAGKTSVISTLFRMYDYEGTILIDGVDIRSVSTDYLRSKISIIPQDPVLFSGTIRTNLDPYSEYPDKILWDALDEVEMKHCFKSLDAPIVEGGMDLSVGEKQLFCLARAVVRDNNILVLDEATANIDPETDAVIQRTIKRRFFNCTVITIAHRLHTVMDSDNIIVMDAAEIVQFGPPNTLLADKNNLFYSMVKEAGLL</sequence>
<feature type="transmembrane region" description="Helical" evidence="9">
    <location>
        <begin position="753"/>
        <end position="775"/>
    </location>
</feature>
<feature type="transmembrane region" description="Helical" evidence="9">
    <location>
        <begin position="79"/>
        <end position="110"/>
    </location>
</feature>
<dbReference type="InterPro" id="IPR003593">
    <property type="entry name" value="AAA+_ATPase"/>
</dbReference>
<evidence type="ECO:0000313" key="12">
    <source>
        <dbReference type="EMBL" id="KAK5646545.1"/>
    </source>
</evidence>
<dbReference type="InterPro" id="IPR011527">
    <property type="entry name" value="ABC1_TM_dom"/>
</dbReference>
<keyword evidence="4" id="KW-0677">Repeat</keyword>
<dbReference type="InterPro" id="IPR044746">
    <property type="entry name" value="ABCC_6TM_D1"/>
</dbReference>
<dbReference type="FunFam" id="3.40.50.300:FF:000973">
    <property type="entry name" value="Multidrug resistance-associated protein 4"/>
    <property type="match status" value="1"/>
</dbReference>
<dbReference type="AlphaFoldDB" id="A0AAN7VE03"/>
<dbReference type="FunFam" id="3.40.50.300:FF:000163">
    <property type="entry name" value="Multidrug resistance-associated protein member 4"/>
    <property type="match status" value="1"/>
</dbReference>
<dbReference type="InterPro" id="IPR036640">
    <property type="entry name" value="ABC1_TM_sf"/>
</dbReference>
<keyword evidence="13" id="KW-1185">Reference proteome</keyword>
<dbReference type="GO" id="GO:0140359">
    <property type="term" value="F:ABC-type transporter activity"/>
    <property type="evidence" value="ECO:0007669"/>
    <property type="project" value="InterPro"/>
</dbReference>
<gene>
    <name evidence="12" type="ORF">RI129_005009</name>
</gene>
<dbReference type="InterPro" id="IPR003439">
    <property type="entry name" value="ABC_transporter-like_ATP-bd"/>
</dbReference>
<dbReference type="GO" id="GO:0016887">
    <property type="term" value="F:ATP hydrolysis activity"/>
    <property type="evidence" value="ECO:0007669"/>
    <property type="project" value="InterPro"/>
</dbReference>
<dbReference type="InterPro" id="IPR017871">
    <property type="entry name" value="ABC_transporter-like_CS"/>
</dbReference>
<keyword evidence="5" id="KW-0547">Nucleotide-binding</keyword>
<dbReference type="FunFam" id="1.20.1560.10:FF:000026">
    <property type="entry name" value="Multidrug resistance-associated protein lethal(2)03659"/>
    <property type="match status" value="1"/>
</dbReference>
<dbReference type="PANTHER" id="PTHR24223:SF448">
    <property type="entry name" value="FI20146P1-RELATED"/>
    <property type="match status" value="1"/>
</dbReference>
<dbReference type="PROSITE" id="PS50893">
    <property type="entry name" value="ABC_TRANSPORTER_2"/>
    <property type="match status" value="2"/>
</dbReference>
<evidence type="ECO:0000256" key="1">
    <source>
        <dbReference type="ARBA" id="ARBA00004141"/>
    </source>
</evidence>
<keyword evidence="8 9" id="KW-0472">Membrane</keyword>
<accession>A0AAN7VE03</accession>
<dbReference type="PROSITE" id="PS00211">
    <property type="entry name" value="ABC_TRANSPORTER_1"/>
    <property type="match status" value="1"/>
</dbReference>
<dbReference type="PROSITE" id="PS50929">
    <property type="entry name" value="ABC_TM1F"/>
    <property type="match status" value="2"/>
</dbReference>
<comment type="subcellular location">
    <subcellularLocation>
        <location evidence="1">Membrane</location>
        <topology evidence="1">Multi-pass membrane protein</topology>
    </subcellularLocation>
</comment>
<dbReference type="GO" id="GO:0016020">
    <property type="term" value="C:membrane"/>
    <property type="evidence" value="ECO:0007669"/>
    <property type="project" value="UniProtKB-SubCell"/>
</dbReference>
<dbReference type="InterPro" id="IPR050173">
    <property type="entry name" value="ABC_transporter_C-like"/>
</dbReference>
<keyword evidence="6" id="KW-0067">ATP-binding</keyword>
<feature type="transmembrane region" description="Helical" evidence="9">
    <location>
        <begin position="130"/>
        <end position="152"/>
    </location>
</feature>
<dbReference type="PANTHER" id="PTHR24223">
    <property type="entry name" value="ATP-BINDING CASSETTE SUB-FAMILY C"/>
    <property type="match status" value="1"/>
</dbReference>
<dbReference type="SMART" id="SM00382">
    <property type="entry name" value="AAA"/>
    <property type="match status" value="2"/>
</dbReference>
<feature type="domain" description="ABC transporter" evidence="10">
    <location>
        <begin position="1026"/>
        <end position="1253"/>
    </location>
</feature>
<feature type="transmembrane region" description="Helical" evidence="9">
    <location>
        <begin position="231"/>
        <end position="250"/>
    </location>
</feature>
<dbReference type="InterPro" id="IPR044726">
    <property type="entry name" value="ABCC_6TM_D2"/>
</dbReference>
<evidence type="ECO:0000256" key="4">
    <source>
        <dbReference type="ARBA" id="ARBA00022737"/>
    </source>
</evidence>